<dbReference type="RefSeq" id="WP_208814205.1">
    <property type="nucleotide sequence ID" value="NZ_WVUH01000115.1"/>
</dbReference>
<evidence type="ECO:0000256" key="1">
    <source>
        <dbReference type="RuleBase" id="RU362001"/>
    </source>
</evidence>
<evidence type="ECO:0000313" key="2">
    <source>
        <dbReference type="EMBL" id="MBO4207308.1"/>
    </source>
</evidence>
<dbReference type="Proteomes" id="UP000823521">
    <property type="component" value="Unassembled WGS sequence"/>
</dbReference>
<dbReference type="InterPro" id="IPR036689">
    <property type="entry name" value="ESAT-6-like_sf"/>
</dbReference>
<name>A0ABS3VS05_MICEH</name>
<dbReference type="NCBIfam" id="TIGR03930">
    <property type="entry name" value="WXG100_ESAT6"/>
    <property type="match status" value="1"/>
</dbReference>
<protein>
    <recommendedName>
        <fullName evidence="1">ESAT-6-like protein</fullName>
    </recommendedName>
</protein>
<organism evidence="2 3">
    <name type="scientific">Micromonospora echinofusca</name>
    <dbReference type="NCBI Taxonomy" id="47858"/>
    <lineage>
        <taxon>Bacteria</taxon>
        <taxon>Bacillati</taxon>
        <taxon>Actinomycetota</taxon>
        <taxon>Actinomycetes</taxon>
        <taxon>Micromonosporales</taxon>
        <taxon>Micromonosporaceae</taxon>
        <taxon>Micromonospora</taxon>
    </lineage>
</organism>
<dbReference type="Gene3D" id="1.10.287.1060">
    <property type="entry name" value="ESAT-6-like"/>
    <property type="match status" value="1"/>
</dbReference>
<comment type="similarity">
    <text evidence="1">Belongs to the WXG100 family.</text>
</comment>
<proteinExistence type="inferred from homology"/>
<comment type="caution">
    <text evidence="2">The sequence shown here is derived from an EMBL/GenBank/DDBJ whole genome shotgun (WGS) entry which is preliminary data.</text>
</comment>
<dbReference type="Pfam" id="PF06013">
    <property type="entry name" value="WXG100"/>
    <property type="match status" value="1"/>
</dbReference>
<dbReference type="InterPro" id="IPR010310">
    <property type="entry name" value="T7SS_ESAT-6-like"/>
</dbReference>
<keyword evidence="3" id="KW-1185">Reference proteome</keyword>
<sequence>MATQMNVSIDQMRAAQARFTEGAATARSVLNSVQSVGGSIGGVWRGPASVAYQQTLTEWGSQYGRVVTALEGLRDALRGSVTRLEAAEQAAQQQSKL</sequence>
<accession>A0ABS3VS05</accession>
<evidence type="ECO:0000313" key="3">
    <source>
        <dbReference type="Proteomes" id="UP000823521"/>
    </source>
</evidence>
<dbReference type="SUPFAM" id="SSF140453">
    <property type="entry name" value="EsxAB dimer-like"/>
    <property type="match status" value="1"/>
</dbReference>
<dbReference type="EMBL" id="WVUH01000115">
    <property type="protein sequence ID" value="MBO4207308.1"/>
    <property type="molecule type" value="Genomic_DNA"/>
</dbReference>
<reference evidence="2 3" key="1">
    <citation type="submission" date="2019-12" db="EMBL/GenBank/DDBJ databases">
        <title>Whole genome sequencing of endophytic Actinobacterium Micromonospora sp. MPMI6T.</title>
        <authorList>
            <person name="Evv R."/>
            <person name="Podile A.R."/>
        </authorList>
    </citation>
    <scope>NUCLEOTIDE SEQUENCE [LARGE SCALE GENOMIC DNA]</scope>
    <source>
        <strain evidence="2 3">MPMI6</strain>
    </source>
</reference>
<gene>
    <name evidence="2" type="ORF">GSF22_15000</name>
</gene>